<sequence length="93" mass="10151">MAGVFFSQPSKGLLLLDTGAIGIGKLMGSYTYKPYVGNKNQHPGHVYMNNRQNQPQKAARKLLQEISSASISGFVTAVKARSHLIFMPQSKKA</sequence>
<dbReference type="EMBL" id="PDLN01000020">
    <property type="protein sequence ID" value="RDW59017.1"/>
    <property type="molecule type" value="Genomic_DNA"/>
</dbReference>
<evidence type="ECO:0000313" key="1">
    <source>
        <dbReference type="EMBL" id="RDW59017.1"/>
    </source>
</evidence>
<reference evidence="1 2" key="1">
    <citation type="journal article" date="2018" name="IMA Fungus">
        <title>IMA Genome-F 9: Draft genome sequence of Annulohypoxylon stygium, Aspergillus mulundensis, Berkeleyomyces basicola (syn. Thielaviopsis basicola), Ceratocystis smalleyi, two Cercospora beticola strains, Coleophoma cylindrospora, Fusarium fracticaudum, Phialophora cf. hyalina, and Morchella septimelata.</title>
        <authorList>
            <person name="Wingfield B.D."/>
            <person name="Bills G.F."/>
            <person name="Dong Y."/>
            <person name="Huang W."/>
            <person name="Nel W.J."/>
            <person name="Swalarsk-Parry B.S."/>
            <person name="Vaghefi N."/>
            <person name="Wilken P.M."/>
            <person name="An Z."/>
            <person name="de Beer Z.W."/>
            <person name="De Vos L."/>
            <person name="Chen L."/>
            <person name="Duong T.A."/>
            <person name="Gao Y."/>
            <person name="Hammerbacher A."/>
            <person name="Kikkert J.R."/>
            <person name="Li Y."/>
            <person name="Li H."/>
            <person name="Li K."/>
            <person name="Li Q."/>
            <person name="Liu X."/>
            <person name="Ma X."/>
            <person name="Naidoo K."/>
            <person name="Pethybridge S.J."/>
            <person name="Sun J."/>
            <person name="Steenkamp E.T."/>
            <person name="van der Nest M.A."/>
            <person name="van Wyk S."/>
            <person name="Wingfield M.J."/>
            <person name="Xiong C."/>
            <person name="Yue Q."/>
            <person name="Zhang X."/>
        </authorList>
    </citation>
    <scope>NUCLEOTIDE SEQUENCE [LARGE SCALE GENOMIC DNA]</scope>
    <source>
        <strain evidence="1 2">BP5796</strain>
    </source>
</reference>
<dbReference type="Proteomes" id="UP000256328">
    <property type="component" value="Unassembled WGS sequence"/>
</dbReference>
<organism evidence="1 2">
    <name type="scientific">Coleophoma crateriformis</name>
    <dbReference type="NCBI Taxonomy" id="565419"/>
    <lineage>
        <taxon>Eukaryota</taxon>
        <taxon>Fungi</taxon>
        <taxon>Dikarya</taxon>
        <taxon>Ascomycota</taxon>
        <taxon>Pezizomycotina</taxon>
        <taxon>Leotiomycetes</taxon>
        <taxon>Helotiales</taxon>
        <taxon>Dermateaceae</taxon>
        <taxon>Coleophoma</taxon>
    </lineage>
</organism>
<name>A0A3D8QBD4_9HELO</name>
<keyword evidence="2" id="KW-1185">Reference proteome</keyword>
<protein>
    <submittedName>
        <fullName evidence="1">Uncharacterized protein</fullName>
    </submittedName>
</protein>
<accession>A0A3D8QBD4</accession>
<comment type="caution">
    <text evidence="1">The sequence shown here is derived from an EMBL/GenBank/DDBJ whole genome shotgun (WGS) entry which is preliminary data.</text>
</comment>
<evidence type="ECO:0000313" key="2">
    <source>
        <dbReference type="Proteomes" id="UP000256328"/>
    </source>
</evidence>
<proteinExistence type="predicted"/>
<dbReference type="AlphaFoldDB" id="A0A3D8QBD4"/>
<gene>
    <name evidence="1" type="ORF">BP5796_11941</name>
</gene>